<feature type="domain" description="AB hydrolase-1" evidence="2">
    <location>
        <begin position="56"/>
        <end position="297"/>
    </location>
</feature>
<dbReference type="Proteomes" id="UP000613011">
    <property type="component" value="Unassembled WGS sequence"/>
</dbReference>
<dbReference type="SUPFAM" id="SSF53474">
    <property type="entry name" value="alpha/beta-Hydrolases"/>
    <property type="match status" value="1"/>
</dbReference>
<proteinExistence type="predicted"/>
<sequence>MTAPHETNGLARSAPMPEPRTIDVDGVQTRYYDCGSGPETVVLVYGGNFGSADSASSAWVWSLAIAGLSRRHRVIAFDKLGQGFTDAPLRDEDYTMGAVVRHAMALCRRLDLPPFHVVGHSRGGFAATRMALEMPESIRSLTICSSGTLSTGVGLNEVVLAMPPYPSGTREAARWVYQQYCARPEAVDDEWVDAVMAVLANPVYQAGMRKYAGEGLGVKLFIPDLARMKRETLTWIGEGRLQRPVQMIWGANDRTVPVERGLEMFEAIAAHDRKAGFHVINDAGHFTFREHPERFVALVDSFIDLHGFASA</sequence>
<reference evidence="3" key="1">
    <citation type="submission" date="2021-01" db="EMBL/GenBank/DDBJ databases">
        <title>Ramlibacter sp. strain AW1 16S ribosomal RNA gene Genome sequencing and assembly.</title>
        <authorList>
            <person name="Kang M."/>
        </authorList>
    </citation>
    <scope>NUCLEOTIDE SEQUENCE</scope>
    <source>
        <strain evidence="3">AW1</strain>
    </source>
</reference>
<dbReference type="InterPro" id="IPR029058">
    <property type="entry name" value="AB_hydrolase_fold"/>
</dbReference>
<dbReference type="InterPro" id="IPR000073">
    <property type="entry name" value="AB_hydrolase_1"/>
</dbReference>
<dbReference type="PANTHER" id="PTHR43689:SF8">
    <property type="entry name" value="ALPHA_BETA-HYDROLASES SUPERFAMILY PROTEIN"/>
    <property type="match status" value="1"/>
</dbReference>
<evidence type="ECO:0000313" key="3">
    <source>
        <dbReference type="EMBL" id="MBL0422954.1"/>
    </source>
</evidence>
<evidence type="ECO:0000259" key="2">
    <source>
        <dbReference type="Pfam" id="PF12697"/>
    </source>
</evidence>
<evidence type="ECO:0000256" key="1">
    <source>
        <dbReference type="SAM" id="MobiDB-lite"/>
    </source>
</evidence>
<dbReference type="PRINTS" id="PR00111">
    <property type="entry name" value="ABHYDROLASE"/>
</dbReference>
<organism evidence="3 4">
    <name type="scientific">Ramlibacter aurantiacus</name>
    <dbReference type="NCBI Taxonomy" id="2801330"/>
    <lineage>
        <taxon>Bacteria</taxon>
        <taxon>Pseudomonadati</taxon>
        <taxon>Pseudomonadota</taxon>
        <taxon>Betaproteobacteria</taxon>
        <taxon>Burkholderiales</taxon>
        <taxon>Comamonadaceae</taxon>
        <taxon>Ramlibacter</taxon>
    </lineage>
</organism>
<dbReference type="Gene3D" id="3.40.50.1820">
    <property type="entry name" value="alpha/beta hydrolase"/>
    <property type="match status" value="1"/>
</dbReference>
<dbReference type="InterPro" id="IPR000639">
    <property type="entry name" value="Epox_hydrolase-like"/>
</dbReference>
<dbReference type="AlphaFoldDB" id="A0A936ZYT1"/>
<feature type="region of interest" description="Disordered" evidence="1">
    <location>
        <begin position="1"/>
        <end position="20"/>
    </location>
</feature>
<comment type="caution">
    <text evidence="3">The sequence shown here is derived from an EMBL/GenBank/DDBJ whole genome shotgun (WGS) entry which is preliminary data.</text>
</comment>
<evidence type="ECO:0000313" key="4">
    <source>
        <dbReference type="Proteomes" id="UP000613011"/>
    </source>
</evidence>
<dbReference type="PRINTS" id="PR00412">
    <property type="entry name" value="EPOXHYDRLASE"/>
</dbReference>
<keyword evidence="3" id="KW-0378">Hydrolase</keyword>
<dbReference type="PANTHER" id="PTHR43689">
    <property type="entry name" value="HYDROLASE"/>
    <property type="match status" value="1"/>
</dbReference>
<dbReference type="Pfam" id="PF12697">
    <property type="entry name" value="Abhydrolase_6"/>
    <property type="match status" value="1"/>
</dbReference>
<dbReference type="EMBL" id="JAEQNA010000010">
    <property type="protein sequence ID" value="MBL0422954.1"/>
    <property type="molecule type" value="Genomic_DNA"/>
</dbReference>
<name>A0A936ZYT1_9BURK</name>
<keyword evidence="4" id="KW-1185">Reference proteome</keyword>
<protein>
    <submittedName>
        <fullName evidence="3">Alpha/beta hydrolase</fullName>
    </submittedName>
</protein>
<accession>A0A936ZYT1</accession>
<dbReference type="RefSeq" id="WP_201686082.1">
    <property type="nucleotide sequence ID" value="NZ_JAEQNA010000010.1"/>
</dbReference>
<dbReference type="GO" id="GO:0016787">
    <property type="term" value="F:hydrolase activity"/>
    <property type="evidence" value="ECO:0007669"/>
    <property type="project" value="UniProtKB-KW"/>
</dbReference>
<gene>
    <name evidence="3" type="ORF">JI739_21640</name>
</gene>